<accession>A0A1Y3GAL2</accession>
<dbReference type="PROSITE" id="PS51711">
    <property type="entry name" value="G_FEOB"/>
    <property type="match status" value="1"/>
</dbReference>
<dbReference type="PANTHER" id="PTHR43185:SF1">
    <property type="entry name" value="FE(2+) TRANSPORTER FEOB"/>
    <property type="match status" value="1"/>
</dbReference>
<organism evidence="3 4">
    <name type="scientific">Methanonatronarchaeum thermophilum</name>
    <dbReference type="NCBI Taxonomy" id="1927129"/>
    <lineage>
        <taxon>Archaea</taxon>
        <taxon>Methanobacteriati</taxon>
        <taxon>Methanobacteriota</taxon>
        <taxon>Methanonatronarchaeia</taxon>
        <taxon>Methanonatronarchaeales</taxon>
        <taxon>Methanonatronarchaeaceae</taxon>
        <taxon>Methanonatronarchaeum</taxon>
    </lineage>
</organism>
<dbReference type="GO" id="GO:0015093">
    <property type="term" value="F:ferrous iron transmembrane transporter activity"/>
    <property type="evidence" value="ECO:0007669"/>
    <property type="project" value="TreeGrafter"/>
</dbReference>
<reference evidence="3 4" key="1">
    <citation type="submission" date="2016-12" db="EMBL/GenBank/DDBJ databases">
        <title>Discovery of methanogenic haloarchaea.</title>
        <authorList>
            <person name="Sorokin D.Y."/>
            <person name="Makarova K.S."/>
            <person name="Abbas B."/>
            <person name="Ferrer M."/>
            <person name="Golyshin P.N."/>
        </authorList>
    </citation>
    <scope>NUCLEOTIDE SEQUENCE [LARGE SCALE GENOMIC DNA]</scope>
    <source>
        <strain evidence="3">AMET1</strain>
    </source>
</reference>
<evidence type="ECO:0000259" key="2">
    <source>
        <dbReference type="PROSITE" id="PS51711"/>
    </source>
</evidence>
<dbReference type="SUPFAM" id="SSF52540">
    <property type="entry name" value="P-loop containing nucleoside triphosphate hydrolases"/>
    <property type="match status" value="1"/>
</dbReference>
<keyword evidence="1" id="KW-0812">Transmembrane</keyword>
<dbReference type="InterPro" id="IPR006073">
    <property type="entry name" value="GTP-bd"/>
</dbReference>
<name>A0A1Y3GAL2_9EURY</name>
<evidence type="ECO:0000313" key="3">
    <source>
        <dbReference type="EMBL" id="OUJ18458.1"/>
    </source>
</evidence>
<dbReference type="GO" id="GO:0005525">
    <property type="term" value="F:GTP binding"/>
    <property type="evidence" value="ECO:0007669"/>
    <property type="project" value="InterPro"/>
</dbReference>
<dbReference type="AlphaFoldDB" id="A0A1Y3GAL2"/>
<feature type="transmembrane region" description="Helical" evidence="1">
    <location>
        <begin position="213"/>
        <end position="232"/>
    </location>
</feature>
<dbReference type="GO" id="GO:0005886">
    <property type="term" value="C:plasma membrane"/>
    <property type="evidence" value="ECO:0007669"/>
    <property type="project" value="TreeGrafter"/>
</dbReference>
<feature type="transmembrane region" description="Helical" evidence="1">
    <location>
        <begin position="543"/>
        <end position="563"/>
    </location>
</feature>
<dbReference type="InterPro" id="IPR005225">
    <property type="entry name" value="Small_GTP-bd"/>
</dbReference>
<feature type="transmembrane region" description="Helical" evidence="1">
    <location>
        <begin position="318"/>
        <end position="340"/>
    </location>
</feature>
<comment type="caution">
    <text evidence="3">The sequence shown here is derived from an EMBL/GenBank/DDBJ whole genome shotgun (WGS) entry which is preliminary data.</text>
</comment>
<evidence type="ECO:0000256" key="1">
    <source>
        <dbReference type="SAM" id="Phobius"/>
    </source>
</evidence>
<keyword evidence="4" id="KW-1185">Reference proteome</keyword>
<dbReference type="NCBIfam" id="TIGR00231">
    <property type="entry name" value="small_GTP"/>
    <property type="match status" value="1"/>
</dbReference>
<dbReference type="InterPro" id="IPR011642">
    <property type="entry name" value="Gate_dom"/>
</dbReference>
<dbReference type="EMBL" id="MRZU01000004">
    <property type="protein sequence ID" value="OUJ18458.1"/>
    <property type="molecule type" value="Genomic_DNA"/>
</dbReference>
<dbReference type="PRINTS" id="PR00326">
    <property type="entry name" value="GTP1OBG"/>
</dbReference>
<dbReference type="PANTHER" id="PTHR43185">
    <property type="entry name" value="FERROUS IRON TRANSPORT PROTEIN B"/>
    <property type="match status" value="1"/>
</dbReference>
<dbReference type="OrthoDB" id="85305at2157"/>
<feature type="transmembrane region" description="Helical" evidence="1">
    <location>
        <begin position="508"/>
        <end position="531"/>
    </location>
</feature>
<proteinExistence type="predicted"/>
<dbReference type="Pfam" id="PF07670">
    <property type="entry name" value="Gate"/>
    <property type="match status" value="2"/>
</dbReference>
<feature type="transmembrane region" description="Helical" evidence="1">
    <location>
        <begin position="352"/>
        <end position="374"/>
    </location>
</feature>
<protein>
    <submittedName>
        <fullName evidence="3">Fe2+ transport system protein B FeoB</fullName>
    </submittedName>
</protein>
<keyword evidence="1" id="KW-0472">Membrane</keyword>
<dbReference type="InterPro" id="IPR027417">
    <property type="entry name" value="P-loop_NTPase"/>
</dbReference>
<keyword evidence="1" id="KW-1133">Transmembrane helix</keyword>
<feature type="domain" description="FeoB-type G" evidence="2">
    <location>
        <begin position="3"/>
        <end position="164"/>
    </location>
</feature>
<feature type="transmembrane region" description="Helical" evidence="1">
    <location>
        <begin position="438"/>
        <end position="457"/>
    </location>
</feature>
<feature type="transmembrane region" description="Helical" evidence="1">
    <location>
        <begin position="380"/>
        <end position="401"/>
    </location>
</feature>
<evidence type="ECO:0000313" key="4">
    <source>
        <dbReference type="Proteomes" id="UP000195137"/>
    </source>
</evidence>
<feature type="transmembrane region" description="Helical" evidence="1">
    <location>
        <begin position="279"/>
        <end position="298"/>
    </location>
</feature>
<gene>
    <name evidence="3" type="ORF">AMET1_1374</name>
</gene>
<dbReference type="InterPro" id="IPR030389">
    <property type="entry name" value="G_FEOB_dom"/>
</dbReference>
<dbReference type="Pfam" id="PF02421">
    <property type="entry name" value="FeoB_N"/>
    <property type="match status" value="1"/>
</dbReference>
<dbReference type="Gene3D" id="3.40.50.300">
    <property type="entry name" value="P-loop containing nucleotide triphosphate hydrolases"/>
    <property type="match status" value="1"/>
</dbReference>
<dbReference type="RefSeq" id="WP_086637729.1">
    <property type="nucleotide sequence ID" value="NZ_MRZU01000004.1"/>
</dbReference>
<dbReference type="InterPro" id="IPR050860">
    <property type="entry name" value="FeoB_GTPase"/>
</dbReference>
<dbReference type="Proteomes" id="UP000195137">
    <property type="component" value="Unassembled WGS sequence"/>
</dbReference>
<sequence length="565" mass="60061">MSVDRVLLVGPPNVGKSVFFNNFTGLDTGIANYAGTTIEYKVGSAVFDGREVRLIDVPGVYTLDATNEAEEVAIDMLDSDPDGVVCVLDAANLESSVYLLMQVLQRGIPVVVAVNRVDLLRQRGDSIDFGLLSRRLGVPVVPTVAIKGEGFDKVGGLVRELLEIGGERFSGGVDRVSWDRAEQVVDEVLSRGGGLDREGLGELLVKPWPGLPVAFLVLAFTFGVIVGVGMGLRRFLLLPFFEGLVFPPIVGGVESLVAEGVFRDILIGEYGFLIKGLEWPFALVLPYVFSFYLALTLLEESGYLPRLAVLLDGLLGKIGLSGGNVIPLLLSYGCAIPGITATRTAGSRQRRVVLATMICMAVPCIAQTGAFIALLAEVSLLAVVGLFAVHFGGLVVVALVMGRLLGTGGSLDVVELPVLLSPDLGMLWKKWVMRMKGFILDGAVPLVGAVGAASVLYETGVLKVLGRVIEPLVTEWLLLPSEAAVPLILGVVRRELTVLPLIEMELTVLQLFVASLVGLFYIPCIAVLAILAKEFSLRMTVGVLLATTVVAFTVGGVVARIGLLI</sequence>